<feature type="coiled-coil region" evidence="1">
    <location>
        <begin position="41"/>
        <end position="68"/>
    </location>
</feature>
<comment type="caution">
    <text evidence="2">The sequence shown here is derived from an EMBL/GenBank/DDBJ whole genome shotgun (WGS) entry which is preliminary data.</text>
</comment>
<accession>A0A8H5BML8</accession>
<evidence type="ECO:0000313" key="3">
    <source>
        <dbReference type="Proteomes" id="UP000541558"/>
    </source>
</evidence>
<sequence length="550" mass="62612">MLQAYSKLLPMTGQHLHNLAHLRLTNDPPHHAEATHIHGQIAGLTTAIEQAQLHLQQLERQRQEWQVLVSPLRRMPLEVLGKIFGACILGTSIQTIPRVVVNLCLVCQTWREAALLRHDLWSRIKIRVFPDGHPQRLEYEVIKRWLIRSGSVPKTIIAYGVHEYSAQECPMGGCYLANPTLVNLLRAGPITYLDHLSLLIQEVSCLRQLIRAVEAASCSAGLPRAWGSLTSLKLSFFGQYENKPQDDPDNVFHHLPQVTSFELVLPEWNENWMDDDELQIPDAFLRRLQNLHLKCDWEGEHIPNLLRQCENIEVLTLNLRGSTSQQANGRPIPCPLPKLHTLRLRQFHPNGGPLLNLLEMPILRQLDISFEPARIDHGLDLKWKKTVPLSFILSFNKHPDLRFLRIHAAIIPEIPIAFSYFAFPTLKHLVLDEVDFSTAWIDSSLPQIEILELLRLSPHYELADIFRNPVSLLGFGYHTIDCSADANGHRSFLKKLRVTWENPAVLPEDLEAAKGGPWLERLREERGVKVSLGRSDGVNTLGNKLEDSDD</sequence>
<dbReference type="SUPFAM" id="SSF52047">
    <property type="entry name" value="RNI-like"/>
    <property type="match status" value="1"/>
</dbReference>
<organism evidence="2 3">
    <name type="scientific">Ephemerocybe angulata</name>
    <dbReference type="NCBI Taxonomy" id="980116"/>
    <lineage>
        <taxon>Eukaryota</taxon>
        <taxon>Fungi</taxon>
        <taxon>Dikarya</taxon>
        <taxon>Basidiomycota</taxon>
        <taxon>Agaricomycotina</taxon>
        <taxon>Agaricomycetes</taxon>
        <taxon>Agaricomycetidae</taxon>
        <taxon>Agaricales</taxon>
        <taxon>Agaricineae</taxon>
        <taxon>Psathyrellaceae</taxon>
        <taxon>Ephemerocybe</taxon>
    </lineage>
</organism>
<gene>
    <name evidence="2" type="ORF">D9611_000440</name>
</gene>
<evidence type="ECO:0008006" key="4">
    <source>
        <dbReference type="Google" id="ProtNLM"/>
    </source>
</evidence>
<evidence type="ECO:0000313" key="2">
    <source>
        <dbReference type="EMBL" id="KAF5325980.1"/>
    </source>
</evidence>
<keyword evidence="1" id="KW-0175">Coiled coil</keyword>
<proteinExistence type="predicted"/>
<reference evidence="2 3" key="1">
    <citation type="journal article" date="2020" name="ISME J.">
        <title>Uncovering the hidden diversity of litter-decomposition mechanisms in mushroom-forming fungi.</title>
        <authorList>
            <person name="Floudas D."/>
            <person name="Bentzer J."/>
            <person name="Ahren D."/>
            <person name="Johansson T."/>
            <person name="Persson P."/>
            <person name="Tunlid A."/>
        </authorList>
    </citation>
    <scope>NUCLEOTIDE SEQUENCE [LARGE SCALE GENOMIC DNA]</scope>
    <source>
        <strain evidence="2 3">CBS 175.51</strain>
    </source>
</reference>
<dbReference type="Proteomes" id="UP000541558">
    <property type="component" value="Unassembled WGS sequence"/>
</dbReference>
<dbReference type="OrthoDB" id="3365698at2759"/>
<dbReference type="Gene3D" id="3.80.10.10">
    <property type="entry name" value="Ribonuclease Inhibitor"/>
    <property type="match status" value="1"/>
</dbReference>
<name>A0A8H5BML8_9AGAR</name>
<dbReference type="AlphaFoldDB" id="A0A8H5BML8"/>
<keyword evidence="3" id="KW-1185">Reference proteome</keyword>
<dbReference type="InterPro" id="IPR032675">
    <property type="entry name" value="LRR_dom_sf"/>
</dbReference>
<protein>
    <recommendedName>
        <fullName evidence="4">F-box domain-containing protein</fullName>
    </recommendedName>
</protein>
<evidence type="ECO:0000256" key="1">
    <source>
        <dbReference type="SAM" id="Coils"/>
    </source>
</evidence>
<dbReference type="EMBL" id="JAACJK010000163">
    <property type="protein sequence ID" value="KAF5325980.1"/>
    <property type="molecule type" value="Genomic_DNA"/>
</dbReference>